<feature type="transmembrane region" description="Helical" evidence="10">
    <location>
        <begin position="24"/>
        <end position="51"/>
    </location>
</feature>
<keyword evidence="10" id="KW-0472">Membrane</keyword>
<protein>
    <submittedName>
        <fullName evidence="12">Si:ch211-215k15.4</fullName>
    </submittedName>
</protein>
<dbReference type="EMBL" id="AHAT01012141">
    <property type="status" value="NOT_ANNOTATED_CDS"/>
    <property type="molecule type" value="Genomic_DNA"/>
</dbReference>
<dbReference type="GO" id="GO:0010185">
    <property type="term" value="P:regulation of cellular defense response"/>
    <property type="evidence" value="ECO:0007669"/>
    <property type="project" value="UniProtKB-ARBA"/>
</dbReference>
<keyword evidence="10" id="KW-0812">Transmembrane</keyword>
<keyword evidence="8" id="KW-0106">Calcium</keyword>
<dbReference type="GeneTree" id="ENSGT01060000248575"/>
<keyword evidence="9" id="KW-1015">Disulfide bond</keyword>
<dbReference type="eggNOG" id="ENOG502SE8Y">
    <property type="taxonomic scope" value="Eukaryota"/>
</dbReference>
<evidence type="ECO:0000313" key="13">
    <source>
        <dbReference type="Proteomes" id="UP000018468"/>
    </source>
</evidence>
<dbReference type="InterPro" id="IPR008979">
    <property type="entry name" value="Galactose-bd-like_sf"/>
</dbReference>
<dbReference type="GO" id="GO:0042806">
    <property type="term" value="F:fucose binding"/>
    <property type="evidence" value="ECO:0007669"/>
    <property type="project" value="UniProtKB-ARBA"/>
</dbReference>
<keyword evidence="5" id="KW-0964">Secreted</keyword>
<evidence type="ECO:0000256" key="3">
    <source>
        <dbReference type="ARBA" id="ARBA00010147"/>
    </source>
</evidence>
<dbReference type="GO" id="GO:0001868">
    <property type="term" value="P:regulation of complement activation, lectin pathway"/>
    <property type="evidence" value="ECO:0007669"/>
    <property type="project" value="UniProtKB-ARBA"/>
</dbReference>
<dbReference type="PANTHER" id="PTHR45713">
    <property type="entry name" value="FTP DOMAIN-CONTAINING PROTEIN"/>
    <property type="match status" value="1"/>
</dbReference>
<dbReference type="Bgee" id="ENSLOCG00000003676">
    <property type="expression patterns" value="Expressed in liver and 5 other cell types or tissues"/>
</dbReference>
<reference evidence="12" key="2">
    <citation type="submission" date="2025-08" db="UniProtKB">
        <authorList>
            <consortium name="Ensembl"/>
        </authorList>
    </citation>
    <scope>IDENTIFICATION</scope>
</reference>
<comment type="subunit">
    <text evidence="4">Homotrimer.</text>
</comment>
<keyword evidence="13" id="KW-1185">Reference proteome</keyword>
<evidence type="ECO:0000256" key="8">
    <source>
        <dbReference type="ARBA" id="ARBA00022837"/>
    </source>
</evidence>
<evidence type="ECO:0000256" key="7">
    <source>
        <dbReference type="ARBA" id="ARBA00022734"/>
    </source>
</evidence>
<reference evidence="12" key="3">
    <citation type="submission" date="2025-09" db="UniProtKB">
        <authorList>
            <consortium name="Ensembl"/>
        </authorList>
    </citation>
    <scope>IDENTIFICATION</scope>
</reference>
<dbReference type="OMA" id="FQGYPLP"/>
<evidence type="ECO:0000259" key="11">
    <source>
        <dbReference type="SMART" id="SM00607"/>
    </source>
</evidence>
<evidence type="ECO:0000256" key="10">
    <source>
        <dbReference type="SAM" id="Phobius"/>
    </source>
</evidence>
<comment type="subcellular location">
    <subcellularLocation>
        <location evidence="2">Secreted</location>
    </subcellularLocation>
</comment>
<dbReference type="STRING" id="7918.ENSLOCP00000004388"/>
<evidence type="ECO:0000256" key="5">
    <source>
        <dbReference type="ARBA" id="ARBA00022525"/>
    </source>
</evidence>
<keyword evidence="7" id="KW-0430">Lectin</keyword>
<organism evidence="12 13">
    <name type="scientific">Lepisosteus oculatus</name>
    <name type="common">Spotted gar</name>
    <dbReference type="NCBI Taxonomy" id="7918"/>
    <lineage>
        <taxon>Eukaryota</taxon>
        <taxon>Metazoa</taxon>
        <taxon>Chordata</taxon>
        <taxon>Craniata</taxon>
        <taxon>Vertebrata</taxon>
        <taxon>Euteleostomi</taxon>
        <taxon>Actinopterygii</taxon>
        <taxon>Neopterygii</taxon>
        <taxon>Holostei</taxon>
        <taxon>Semionotiformes</taxon>
        <taxon>Lepisosteidae</taxon>
        <taxon>Lepisosteus</taxon>
    </lineage>
</organism>
<comment type="similarity">
    <text evidence="3">Belongs to the fucolectin family.</text>
</comment>
<dbReference type="AlphaFoldDB" id="W5M7N0"/>
<dbReference type="Ensembl" id="ENSLOCT00000004396.1">
    <property type="protein sequence ID" value="ENSLOCP00000004388.1"/>
    <property type="gene ID" value="ENSLOCG00000003676.1"/>
</dbReference>
<dbReference type="Proteomes" id="UP000018468">
    <property type="component" value="Linkage group LG11"/>
</dbReference>
<dbReference type="InterPro" id="IPR051941">
    <property type="entry name" value="BG_Antigen-Binding_Lectin"/>
</dbReference>
<evidence type="ECO:0000256" key="6">
    <source>
        <dbReference type="ARBA" id="ARBA00022723"/>
    </source>
</evidence>
<keyword evidence="10" id="KW-1133">Transmembrane helix</keyword>
<reference evidence="13" key="1">
    <citation type="submission" date="2011-12" db="EMBL/GenBank/DDBJ databases">
        <title>The Draft Genome of Lepisosteus oculatus.</title>
        <authorList>
            <consortium name="The Broad Institute Genome Assembly &amp; Analysis Group"/>
            <consortium name="Computational R&amp;D Group"/>
            <consortium name="and Sequencing Platform"/>
            <person name="Di Palma F."/>
            <person name="Alfoldi J."/>
            <person name="Johnson J."/>
            <person name="Berlin A."/>
            <person name="Gnerre S."/>
            <person name="Jaffe D."/>
            <person name="MacCallum I."/>
            <person name="Young S."/>
            <person name="Walker B.J."/>
            <person name="Lander E.S."/>
            <person name="Lindblad-Toh K."/>
        </authorList>
    </citation>
    <scope>NUCLEOTIDE SEQUENCE [LARGE SCALE GENOMIC DNA]</scope>
</reference>
<dbReference type="Pfam" id="PF22633">
    <property type="entry name" value="F5_F8_type_C_2"/>
    <property type="match status" value="1"/>
</dbReference>
<dbReference type="SMART" id="SM00607">
    <property type="entry name" value="FTP"/>
    <property type="match status" value="1"/>
</dbReference>
<dbReference type="GO" id="GO:0046872">
    <property type="term" value="F:metal ion binding"/>
    <property type="evidence" value="ECO:0007669"/>
    <property type="project" value="UniProtKB-KW"/>
</dbReference>
<feature type="domain" description="Fucolectin tachylectin-4 pentraxin-1" evidence="11">
    <location>
        <begin position="53"/>
        <end position="197"/>
    </location>
</feature>
<keyword evidence="6" id="KW-0479">Metal-binding</keyword>
<dbReference type="PANTHER" id="PTHR45713:SF8">
    <property type="entry name" value="SI:CH211-215K15.4"/>
    <property type="match status" value="1"/>
</dbReference>
<accession>W5M7N0</accession>
<evidence type="ECO:0000256" key="4">
    <source>
        <dbReference type="ARBA" id="ARBA00011233"/>
    </source>
</evidence>
<evidence type="ECO:0000256" key="1">
    <source>
        <dbReference type="ARBA" id="ARBA00002219"/>
    </source>
</evidence>
<dbReference type="InterPro" id="IPR006585">
    <property type="entry name" value="FTP1"/>
</dbReference>
<sequence length="213" mass="23772">FLKCMLKSCSSETENLSKVMKLFLGFHFVFVGLSCWLCLCFIVMSSNLFFFSVENVALRGKATLSKPYNHLGLASNGIDGNHDGIFEHGSCVHTGNHDTPWWRVDLLEPHRVEWVIITTRGDCCPEQINGSDIRIGNSLDNNGNQNPRCATITNLQSGISATYKCNGMDGRYINIVKPGKTGVVVFCEFEVYGVPLKKEYCTSNNKKDCNDNK</sequence>
<evidence type="ECO:0000313" key="12">
    <source>
        <dbReference type="Ensembl" id="ENSLOCP00000004388.1"/>
    </source>
</evidence>
<evidence type="ECO:0000256" key="2">
    <source>
        <dbReference type="ARBA" id="ARBA00004613"/>
    </source>
</evidence>
<dbReference type="InParanoid" id="W5M7N0"/>
<name>W5M7N0_LEPOC</name>
<evidence type="ECO:0000256" key="9">
    <source>
        <dbReference type="ARBA" id="ARBA00023157"/>
    </source>
</evidence>
<dbReference type="Gene3D" id="2.60.120.260">
    <property type="entry name" value="Galactose-binding domain-like"/>
    <property type="match status" value="1"/>
</dbReference>
<proteinExistence type="inferred from homology"/>
<dbReference type="SUPFAM" id="SSF49785">
    <property type="entry name" value="Galactose-binding domain-like"/>
    <property type="match status" value="1"/>
</dbReference>
<dbReference type="GO" id="GO:0005576">
    <property type="term" value="C:extracellular region"/>
    <property type="evidence" value="ECO:0007669"/>
    <property type="project" value="UniProtKB-SubCell"/>
</dbReference>
<comment type="function">
    <text evidence="1">Acts as a defensive agent. Recognizes blood group fucosylated oligosaccharides including A, B, H and Lewis B-type antigens. Does not recognize Lewis A antigen and has low affinity for monovalent haptens.</text>
</comment>